<dbReference type="Proteomes" id="UP001164746">
    <property type="component" value="Chromosome 16"/>
</dbReference>
<accession>A0ABY7G9U0</accession>
<name>A0ABY7G9U0_MYAAR</name>
<dbReference type="EMBL" id="CP111027">
    <property type="protein sequence ID" value="WAR30099.1"/>
    <property type="molecule type" value="Genomic_DNA"/>
</dbReference>
<keyword evidence="2" id="KW-1185">Reference proteome</keyword>
<reference evidence="1" key="1">
    <citation type="submission" date="2022-11" db="EMBL/GenBank/DDBJ databases">
        <title>Centuries of genome instability and evolution in soft-shell clam transmissible cancer (bioRxiv).</title>
        <authorList>
            <person name="Hart S.F.M."/>
            <person name="Yonemitsu M.A."/>
            <person name="Giersch R.M."/>
            <person name="Beal B.F."/>
            <person name="Arriagada G."/>
            <person name="Davis B.W."/>
            <person name="Ostrander E.A."/>
            <person name="Goff S.P."/>
            <person name="Metzger M.J."/>
        </authorList>
    </citation>
    <scope>NUCLEOTIDE SEQUENCE</scope>
    <source>
        <strain evidence="1">MELC-2E11</strain>
        <tissue evidence="1">Siphon/mantle</tissue>
    </source>
</reference>
<evidence type="ECO:0000313" key="2">
    <source>
        <dbReference type="Proteomes" id="UP001164746"/>
    </source>
</evidence>
<organism evidence="1 2">
    <name type="scientific">Mya arenaria</name>
    <name type="common">Soft-shell clam</name>
    <dbReference type="NCBI Taxonomy" id="6604"/>
    <lineage>
        <taxon>Eukaryota</taxon>
        <taxon>Metazoa</taxon>
        <taxon>Spiralia</taxon>
        <taxon>Lophotrochozoa</taxon>
        <taxon>Mollusca</taxon>
        <taxon>Bivalvia</taxon>
        <taxon>Autobranchia</taxon>
        <taxon>Heteroconchia</taxon>
        <taxon>Euheterodonta</taxon>
        <taxon>Imparidentia</taxon>
        <taxon>Neoheterodontei</taxon>
        <taxon>Myida</taxon>
        <taxon>Myoidea</taxon>
        <taxon>Myidae</taxon>
        <taxon>Mya</taxon>
    </lineage>
</organism>
<sequence>MISLYVRVSEARDLRDLTDLPPRTGLLLSALCIEDGDVRPACLEAIVTEGDGFPVAWHVMSPLPPNATCTTSLVNGDKNDDL</sequence>
<proteinExistence type="predicted"/>
<gene>
    <name evidence="1" type="ORF">MAR_003667</name>
</gene>
<evidence type="ECO:0000313" key="1">
    <source>
        <dbReference type="EMBL" id="WAR30099.1"/>
    </source>
</evidence>
<protein>
    <submittedName>
        <fullName evidence="1">Uncharacterized protein</fullName>
    </submittedName>
</protein>